<dbReference type="Gene3D" id="2.40.70.10">
    <property type="entry name" value="Acid Proteases"/>
    <property type="match status" value="1"/>
</dbReference>
<dbReference type="PANTHER" id="PTHR47966">
    <property type="entry name" value="BETA-SITE APP-CLEAVING ENZYME, ISOFORM A-RELATED"/>
    <property type="match status" value="1"/>
</dbReference>
<dbReference type="Pfam" id="PF00026">
    <property type="entry name" value="Asp"/>
    <property type="match status" value="1"/>
</dbReference>
<dbReference type="RefSeq" id="XP_012180311.1">
    <property type="nucleotide sequence ID" value="XM_012324921.1"/>
</dbReference>
<dbReference type="STRING" id="599839.J4G422"/>
<evidence type="ECO:0000259" key="5">
    <source>
        <dbReference type="PROSITE" id="PS51767"/>
    </source>
</evidence>
<dbReference type="AlphaFoldDB" id="J4G422"/>
<dbReference type="InParanoid" id="J4G422"/>
<dbReference type="InterPro" id="IPR034164">
    <property type="entry name" value="Pepsin-like_dom"/>
</dbReference>
<feature type="chain" id="PRO_5003778037" description="Peptidase A1 domain-containing protein" evidence="4">
    <location>
        <begin position="25"/>
        <end position="268"/>
    </location>
</feature>
<keyword evidence="2 3" id="KW-0064">Aspartyl protease</keyword>
<keyword evidence="4" id="KW-0732">Signal</keyword>
<dbReference type="InterPro" id="IPR001969">
    <property type="entry name" value="Aspartic_peptidase_AS"/>
</dbReference>
<keyword evidence="3" id="KW-0378">Hydrolase</keyword>
<dbReference type="CDD" id="cd05471">
    <property type="entry name" value="pepsin_like"/>
    <property type="match status" value="1"/>
</dbReference>
<dbReference type="PANTHER" id="PTHR47966:SF51">
    <property type="entry name" value="BETA-SITE APP-CLEAVING ENZYME, ISOFORM A-RELATED"/>
    <property type="match status" value="1"/>
</dbReference>
<dbReference type="HOGENOM" id="CLU_1038423_0_0_1"/>
<evidence type="ECO:0000256" key="3">
    <source>
        <dbReference type="RuleBase" id="RU000454"/>
    </source>
</evidence>
<dbReference type="GO" id="GO:0006508">
    <property type="term" value="P:proteolysis"/>
    <property type="evidence" value="ECO:0007669"/>
    <property type="project" value="UniProtKB-KW"/>
</dbReference>
<name>J4G422_9APHY</name>
<dbReference type="PROSITE" id="PS00141">
    <property type="entry name" value="ASP_PROTEASE"/>
    <property type="match status" value="1"/>
</dbReference>
<dbReference type="GeneID" id="24095939"/>
<protein>
    <recommendedName>
        <fullName evidence="5">Peptidase A1 domain-containing protein</fullName>
    </recommendedName>
</protein>
<keyword evidence="3" id="KW-0645">Protease</keyword>
<evidence type="ECO:0000256" key="2">
    <source>
        <dbReference type="ARBA" id="ARBA00022750"/>
    </source>
</evidence>
<dbReference type="OrthoDB" id="660550at2759"/>
<dbReference type="PRINTS" id="PR00792">
    <property type="entry name" value="PEPSIN"/>
</dbReference>
<accession>J4G422</accession>
<evidence type="ECO:0000313" key="7">
    <source>
        <dbReference type="Proteomes" id="UP000006352"/>
    </source>
</evidence>
<dbReference type="InterPro" id="IPR021109">
    <property type="entry name" value="Peptidase_aspartic_dom_sf"/>
</dbReference>
<keyword evidence="7" id="KW-1185">Reference proteome</keyword>
<dbReference type="InterPro" id="IPR033121">
    <property type="entry name" value="PEPTIDASE_A1"/>
</dbReference>
<feature type="domain" description="Peptidase A1" evidence="5">
    <location>
        <begin position="80"/>
        <end position="268"/>
    </location>
</feature>
<proteinExistence type="inferred from homology"/>
<comment type="similarity">
    <text evidence="1 3">Belongs to the peptidase A1 family.</text>
</comment>
<organism evidence="6 7">
    <name type="scientific">Fibroporia radiculosa</name>
    <dbReference type="NCBI Taxonomy" id="599839"/>
    <lineage>
        <taxon>Eukaryota</taxon>
        <taxon>Fungi</taxon>
        <taxon>Dikarya</taxon>
        <taxon>Basidiomycota</taxon>
        <taxon>Agaricomycotina</taxon>
        <taxon>Agaricomycetes</taxon>
        <taxon>Polyporales</taxon>
        <taxon>Fibroporiaceae</taxon>
        <taxon>Fibroporia</taxon>
    </lineage>
</organism>
<evidence type="ECO:0000256" key="4">
    <source>
        <dbReference type="SAM" id="SignalP"/>
    </source>
</evidence>
<reference evidence="6 7" key="1">
    <citation type="journal article" date="2012" name="Appl. Environ. Microbiol.">
        <title>Short-read sequencing for genomic analysis of the brown rot fungus Fibroporia radiculosa.</title>
        <authorList>
            <person name="Tang J.D."/>
            <person name="Perkins A.D."/>
            <person name="Sonstegard T.S."/>
            <person name="Schroeder S.G."/>
            <person name="Burgess S.C."/>
            <person name="Diehl S.V."/>
        </authorList>
    </citation>
    <scope>NUCLEOTIDE SEQUENCE [LARGE SCALE GENOMIC DNA]</scope>
    <source>
        <strain evidence="6 7">TFFH 294</strain>
    </source>
</reference>
<dbReference type="PROSITE" id="PS51767">
    <property type="entry name" value="PEPTIDASE_A1"/>
    <property type="match status" value="1"/>
</dbReference>
<dbReference type="MEROPS" id="A01.019"/>
<dbReference type="InterPro" id="IPR001461">
    <property type="entry name" value="Aspartic_peptidase_A1"/>
</dbReference>
<evidence type="ECO:0000256" key="1">
    <source>
        <dbReference type="ARBA" id="ARBA00007447"/>
    </source>
</evidence>
<sequence length="268" mass="27726">MALGSSFLAILVLTLAVAASPLEARNGRVSLPLARRTNSTGVTNVLARDQARAQFLKNRGHSDLRSRSGSIAAVNLVDTYVVSVGIGEPATDYTLIVDTGSSNTWVGANKAFVATPNTVNTGNIVDVSYGSGSFFGDEYSGTITLGNGLSISKQSFGVALEAKGFSGVDGIIGIGPIDLTRGTVQDTNEVPTVTQNLYTQKVIGEQVVSVSFAPTTSESDANGELTFGGTDPSKYTGSIAYTSVIVDDVVSSNPDSPSPQASHNHLTC</sequence>
<evidence type="ECO:0000313" key="6">
    <source>
        <dbReference type="EMBL" id="CCM01028.1"/>
    </source>
</evidence>
<dbReference type="EMBL" id="HE797014">
    <property type="protein sequence ID" value="CCM01028.1"/>
    <property type="molecule type" value="Genomic_DNA"/>
</dbReference>
<feature type="signal peptide" evidence="4">
    <location>
        <begin position="1"/>
        <end position="24"/>
    </location>
</feature>
<dbReference type="GO" id="GO:0004190">
    <property type="term" value="F:aspartic-type endopeptidase activity"/>
    <property type="evidence" value="ECO:0007669"/>
    <property type="project" value="UniProtKB-KW"/>
</dbReference>
<gene>
    <name evidence="6" type="ORF">FIBRA_03076</name>
</gene>
<dbReference type="Proteomes" id="UP000006352">
    <property type="component" value="Unassembled WGS sequence"/>
</dbReference>
<dbReference type="SUPFAM" id="SSF50630">
    <property type="entry name" value="Acid proteases"/>
    <property type="match status" value="1"/>
</dbReference>